<feature type="compositionally biased region" description="Acidic residues" evidence="6">
    <location>
        <begin position="830"/>
        <end position="850"/>
    </location>
</feature>
<dbReference type="InParanoid" id="L5K9U3"/>
<feature type="compositionally biased region" description="Basic residues" evidence="6">
    <location>
        <begin position="924"/>
        <end position="934"/>
    </location>
</feature>
<feature type="compositionally biased region" description="Basic and acidic residues" evidence="6">
    <location>
        <begin position="803"/>
        <end position="816"/>
    </location>
</feature>
<organism evidence="7 8">
    <name type="scientific">Pteropus alecto</name>
    <name type="common">Black flying fox</name>
    <dbReference type="NCBI Taxonomy" id="9402"/>
    <lineage>
        <taxon>Eukaryota</taxon>
        <taxon>Metazoa</taxon>
        <taxon>Chordata</taxon>
        <taxon>Craniata</taxon>
        <taxon>Vertebrata</taxon>
        <taxon>Euteleostomi</taxon>
        <taxon>Mammalia</taxon>
        <taxon>Eutheria</taxon>
        <taxon>Laurasiatheria</taxon>
        <taxon>Chiroptera</taxon>
        <taxon>Yinpterochiroptera</taxon>
        <taxon>Pteropodoidea</taxon>
        <taxon>Pteropodidae</taxon>
        <taxon>Pteropodinae</taxon>
        <taxon>Pteropus</taxon>
    </lineage>
</organism>
<dbReference type="Proteomes" id="UP000010552">
    <property type="component" value="Unassembled WGS sequence"/>
</dbReference>
<feature type="compositionally biased region" description="Polar residues" evidence="6">
    <location>
        <begin position="619"/>
        <end position="645"/>
    </location>
</feature>
<dbReference type="EMBL" id="KB030918">
    <property type="protein sequence ID" value="ELK08132.1"/>
    <property type="molecule type" value="Genomic_DNA"/>
</dbReference>
<evidence type="ECO:0000256" key="6">
    <source>
        <dbReference type="SAM" id="MobiDB-lite"/>
    </source>
</evidence>
<reference evidence="8" key="1">
    <citation type="journal article" date="2013" name="Science">
        <title>Comparative analysis of bat genomes provides insight into the evolution of flight and immunity.</title>
        <authorList>
            <person name="Zhang G."/>
            <person name="Cowled C."/>
            <person name="Shi Z."/>
            <person name="Huang Z."/>
            <person name="Bishop-Lilly K.A."/>
            <person name="Fang X."/>
            <person name="Wynne J.W."/>
            <person name="Xiong Z."/>
            <person name="Baker M.L."/>
            <person name="Zhao W."/>
            <person name="Tachedjian M."/>
            <person name="Zhu Y."/>
            <person name="Zhou P."/>
            <person name="Jiang X."/>
            <person name="Ng J."/>
            <person name="Yang L."/>
            <person name="Wu L."/>
            <person name="Xiao J."/>
            <person name="Feng Y."/>
            <person name="Chen Y."/>
            <person name="Sun X."/>
            <person name="Zhang Y."/>
            <person name="Marsh G.A."/>
            <person name="Crameri G."/>
            <person name="Broder C.C."/>
            <person name="Frey K.G."/>
            <person name="Wang L.F."/>
            <person name="Wang J."/>
        </authorList>
    </citation>
    <scope>NUCLEOTIDE SEQUENCE [LARGE SCALE GENOMIC DNA]</scope>
</reference>
<evidence type="ECO:0000313" key="8">
    <source>
        <dbReference type="Proteomes" id="UP000010552"/>
    </source>
</evidence>
<gene>
    <name evidence="7" type="ORF">PAL_GLEAN10000840</name>
</gene>
<feature type="region of interest" description="Disordered" evidence="6">
    <location>
        <begin position="235"/>
        <end position="314"/>
    </location>
</feature>
<comment type="similarity">
    <text evidence="2">Belongs to the MAP7 family.</text>
</comment>
<dbReference type="InterPro" id="IPR051483">
    <property type="entry name" value="MAP7_domain-containing"/>
</dbReference>
<evidence type="ECO:0000256" key="1">
    <source>
        <dbReference type="ARBA" id="ARBA00004245"/>
    </source>
</evidence>
<dbReference type="PANTHER" id="PTHR15073:SF5">
    <property type="entry name" value="MAP7 DOMAIN-CONTAINING PROTEIN 3"/>
    <property type="match status" value="1"/>
</dbReference>
<feature type="region of interest" description="Disordered" evidence="6">
    <location>
        <begin position="569"/>
        <end position="588"/>
    </location>
</feature>
<evidence type="ECO:0000256" key="5">
    <source>
        <dbReference type="ARBA" id="ARBA00023212"/>
    </source>
</evidence>
<evidence type="ECO:0000256" key="3">
    <source>
        <dbReference type="ARBA" id="ARBA00022490"/>
    </source>
</evidence>
<feature type="compositionally biased region" description="Polar residues" evidence="6">
    <location>
        <begin position="817"/>
        <end position="829"/>
    </location>
</feature>
<keyword evidence="5" id="KW-0206">Cytoskeleton</keyword>
<feature type="region of interest" description="Disordered" evidence="6">
    <location>
        <begin position="979"/>
        <end position="1030"/>
    </location>
</feature>
<feature type="region of interest" description="Disordered" evidence="6">
    <location>
        <begin position="602"/>
        <end position="873"/>
    </location>
</feature>
<feature type="region of interest" description="Disordered" evidence="6">
    <location>
        <begin position="432"/>
        <end position="465"/>
    </location>
</feature>
<sequence>MAERAIASNAPSLRGLRERMGERTGDPGKGVGGARAVRDAVFLWPRRPLEQCRGRKKTLFRSRLALSGPPLIPVGPPWDGMGAVIHKLQMFSKFPIYVAAAHAIAQERRNQSGFSSLPFQPSNSRSTFKPVLDGSVLKNDLKQKLAKERREEQRRQQDANKEIQLLEKERRSKIRYEKQMEEKQRKLREQKEKDEQRRISAEEKRKQKLREEREKFKAALSRTLERSNRVDQRQKRWSWEGSTTVNSGSKTVNKRSVSTEKIEQETSGLQKQTTVSSAGLQNSIAKKKTEKKINSSFRRHRKLHSPTEEEQKEGKAVQQLYTELWENDLIMSLIVPAKAAIARSKSAASLPIPGKDTPGINDPVMRYTNMPFLSRSSDELKNAIVFSKSTGAMPAQEKVETPLKASVEAYPEVSVKAPPEVSVEEILNRAEEISPEGSLDASLGSVDPSPEVSMDSSPEVSMESSPRMIMEILSETSMDIFLEASMETIPEESTEAISEESKEVPSVANVEVPPKSSPEVNVETPSEVNVERSEVNVETPEVNVERPEVNVETPSEVNVERSEVNVVTSSEVKVRDTPQKSEVDKQTSNLVTKKRLSSHIPCYKWPSSANGWRPPSPISAKQIQKNHPPSLSPTMSKQSTESSSYKRTRVQRTLFTQSTLSSSTIGKKKAVSKITNSSESVNQKHMTYEESGNKSTPGTMNAEEATKILGEKRRLAREQRQKEERLQKEREQRKDKDVAKKVVEGQEEDDGQQQKKITEKKERQDQKDQKVLLQEEDATIKAQEETDKRKKEHQRIMLQNLQERIEEIMKRTRKTDSNASKAAETSTSDIYEENEADDEDESESDDEDSFDDLHPSASINGTGTSKKLKTKFRNVKKNTPKLVFLDASSSQIHKETQASFKSDMKNFRQNVKDSLTQAKDTRPSTKRMTNRAAKTRKTIETSNITESSRTVHSREQVWICEKIQDTASETETLISNILPDSPKHHLKSSTTFHQSQQTPLEDKKKSKSESSQSAELIGSGVDSGFAGQME</sequence>
<feature type="compositionally biased region" description="Basic and acidic residues" evidence="6">
    <location>
        <begin position="15"/>
        <end position="26"/>
    </location>
</feature>
<feature type="compositionally biased region" description="Basic and acidic residues" evidence="6">
    <location>
        <begin position="305"/>
        <end position="314"/>
    </location>
</feature>
<dbReference type="InterPro" id="IPR008604">
    <property type="entry name" value="MAP7_fam"/>
</dbReference>
<feature type="compositionally biased region" description="Polar residues" evidence="6">
    <location>
        <begin position="988"/>
        <end position="999"/>
    </location>
</feature>
<evidence type="ECO:0000256" key="4">
    <source>
        <dbReference type="ARBA" id="ARBA00023054"/>
    </source>
</evidence>
<feature type="compositionally biased region" description="Polar residues" evidence="6">
    <location>
        <begin position="454"/>
        <end position="464"/>
    </location>
</feature>
<keyword evidence="4" id="KW-0175">Coiled coil</keyword>
<feature type="compositionally biased region" description="Polar residues" evidence="6">
    <location>
        <begin position="240"/>
        <end position="256"/>
    </location>
</feature>
<feature type="compositionally biased region" description="Basic and acidic residues" evidence="6">
    <location>
        <begin position="572"/>
        <end position="585"/>
    </location>
</feature>
<feature type="compositionally biased region" description="Polar residues" evidence="6">
    <location>
        <begin position="673"/>
        <end position="685"/>
    </location>
</feature>
<feature type="region of interest" description="Disordered" evidence="6">
    <location>
        <begin position="914"/>
        <end position="934"/>
    </location>
</feature>
<feature type="compositionally biased region" description="Polar residues" evidence="6">
    <location>
        <begin position="265"/>
        <end position="284"/>
    </location>
</feature>
<feature type="compositionally biased region" description="Basic and acidic residues" evidence="6">
    <location>
        <begin position="704"/>
        <end position="744"/>
    </location>
</feature>
<dbReference type="GO" id="GO:0000226">
    <property type="term" value="P:microtubule cytoskeleton organization"/>
    <property type="evidence" value="ECO:0007669"/>
    <property type="project" value="InterPro"/>
</dbReference>
<dbReference type="FunCoup" id="L5K9U3">
    <property type="interactions" value="335"/>
</dbReference>
<dbReference type="eggNOG" id="ENOG502SDH7">
    <property type="taxonomic scope" value="Eukaryota"/>
</dbReference>
<evidence type="ECO:0000256" key="2">
    <source>
        <dbReference type="ARBA" id="ARBA00007525"/>
    </source>
</evidence>
<dbReference type="AlphaFoldDB" id="L5K9U3"/>
<feature type="region of interest" description="Disordered" evidence="6">
    <location>
        <begin position="494"/>
        <end position="556"/>
    </location>
</feature>
<feature type="compositionally biased region" description="Basic and acidic residues" evidence="6">
    <location>
        <begin position="752"/>
        <end position="770"/>
    </location>
</feature>
<feature type="compositionally biased region" description="Low complexity" evidence="6">
    <location>
        <begin position="653"/>
        <end position="664"/>
    </location>
</feature>
<feature type="region of interest" description="Disordered" evidence="6">
    <location>
        <begin position="1"/>
        <end position="32"/>
    </location>
</feature>
<keyword evidence="3" id="KW-0963">Cytoplasm</keyword>
<dbReference type="PANTHER" id="PTHR15073">
    <property type="entry name" value="MICROTUBULE-ASSOCIATED PROTEIN"/>
    <property type="match status" value="1"/>
</dbReference>
<evidence type="ECO:0000313" key="7">
    <source>
        <dbReference type="EMBL" id="ELK08132.1"/>
    </source>
</evidence>
<feature type="compositionally biased region" description="Basic and acidic residues" evidence="6">
    <location>
        <begin position="778"/>
        <end position="789"/>
    </location>
</feature>
<proteinExistence type="inferred from homology"/>
<accession>L5K9U3</accession>
<dbReference type="GO" id="GO:0015630">
    <property type="term" value="C:microtubule cytoskeleton"/>
    <property type="evidence" value="ECO:0007669"/>
    <property type="project" value="InterPro"/>
</dbReference>
<protein>
    <submittedName>
        <fullName evidence="7">MAP7 domain-containing protein 3</fullName>
    </submittedName>
</protein>
<feature type="region of interest" description="Disordered" evidence="6">
    <location>
        <begin position="145"/>
        <end position="212"/>
    </location>
</feature>
<dbReference type="STRING" id="9402.L5K9U3"/>
<comment type="subcellular location">
    <subcellularLocation>
        <location evidence="1">Cytoplasm</location>
        <location evidence="1">Cytoskeleton</location>
    </subcellularLocation>
</comment>
<dbReference type="Pfam" id="PF05672">
    <property type="entry name" value="MAP7"/>
    <property type="match status" value="1"/>
</dbReference>
<name>L5K9U3_PTEAL</name>
<keyword evidence="8" id="KW-1185">Reference proteome</keyword>